<keyword evidence="4" id="KW-1185">Reference proteome</keyword>
<dbReference type="SUPFAM" id="SSF103481">
    <property type="entry name" value="Multidrug resistance efflux transporter EmrE"/>
    <property type="match status" value="2"/>
</dbReference>
<reference evidence="3 4" key="1">
    <citation type="submission" date="2020-08" db="EMBL/GenBank/DDBJ databases">
        <title>Genomic Encyclopedia of Type Strains, Phase III (KMG-III): the genomes of soil and plant-associated and newly described type strains.</title>
        <authorList>
            <person name="Whitman W."/>
        </authorList>
    </citation>
    <scope>NUCLEOTIDE SEQUENCE [LARGE SCALE GENOMIC DNA]</scope>
    <source>
        <strain evidence="3 4">CECT 8803</strain>
    </source>
</reference>
<dbReference type="Proteomes" id="UP000581135">
    <property type="component" value="Unassembled WGS sequence"/>
</dbReference>
<feature type="transmembrane region" description="Helical" evidence="1">
    <location>
        <begin position="132"/>
        <end position="151"/>
    </location>
</feature>
<evidence type="ECO:0000259" key="2">
    <source>
        <dbReference type="Pfam" id="PF00892"/>
    </source>
</evidence>
<feature type="transmembrane region" description="Helical" evidence="1">
    <location>
        <begin position="279"/>
        <end position="297"/>
    </location>
</feature>
<comment type="caution">
    <text evidence="3">The sequence shown here is derived from an EMBL/GenBank/DDBJ whole genome shotgun (WGS) entry which is preliminary data.</text>
</comment>
<dbReference type="PANTHER" id="PTHR22911:SF79">
    <property type="entry name" value="MOBA-LIKE NTP TRANSFERASE DOMAIN-CONTAINING PROTEIN"/>
    <property type="match status" value="1"/>
</dbReference>
<evidence type="ECO:0000313" key="4">
    <source>
        <dbReference type="Proteomes" id="UP000581135"/>
    </source>
</evidence>
<dbReference type="EMBL" id="JACHXA010000006">
    <property type="protein sequence ID" value="MBB3065975.1"/>
    <property type="molecule type" value="Genomic_DNA"/>
</dbReference>
<feature type="transmembrane region" description="Helical" evidence="1">
    <location>
        <begin position="21"/>
        <end position="41"/>
    </location>
</feature>
<gene>
    <name evidence="3" type="ORF">FHR98_002278</name>
</gene>
<dbReference type="AlphaFoldDB" id="A0A839SY75"/>
<feature type="transmembrane region" description="Helical" evidence="1">
    <location>
        <begin position="256"/>
        <end position="273"/>
    </location>
</feature>
<dbReference type="InterPro" id="IPR037185">
    <property type="entry name" value="EmrE-like"/>
</dbReference>
<dbReference type="RefSeq" id="WP_183416801.1">
    <property type="nucleotide sequence ID" value="NZ_JACHXA010000006.1"/>
</dbReference>
<feature type="transmembrane region" description="Helical" evidence="1">
    <location>
        <begin position="79"/>
        <end position="100"/>
    </location>
</feature>
<feature type="transmembrane region" description="Helical" evidence="1">
    <location>
        <begin position="163"/>
        <end position="179"/>
    </location>
</feature>
<sequence length="306" mass="32683">MTAGKHPTGDGRQASSWMAPGALLFAALLWGTSWLPIRWIAEYDLAPGWVNILLYGAAAVFMLPAFWLRPLPFTWEARLAWASAFFFGAALMLWGAAILTGEVVRVILLFYLSPVWASILGRLFLKDRVGPLRILAIFCGLLGAAVVLGLQDGLPLPQQTGDWFGLFAGIAFALAALFSRMTPGIGGPSQSGVAYVVATLLALFLLLDPELGATPTGRQITAAMGVAAISAVIWFIPAAIVVFWATKKLEPGRAMLLMMTEVIFATVSAAILTDEPFGFRELIGCVLVATAGGIDAFSQLRRGAVR</sequence>
<name>A0A839SY75_9PROT</name>
<feature type="transmembrane region" description="Helical" evidence="1">
    <location>
        <begin position="47"/>
        <end position="67"/>
    </location>
</feature>
<accession>A0A839SY75</accession>
<evidence type="ECO:0000256" key="1">
    <source>
        <dbReference type="SAM" id="Phobius"/>
    </source>
</evidence>
<dbReference type="GO" id="GO:0016020">
    <property type="term" value="C:membrane"/>
    <property type="evidence" value="ECO:0007669"/>
    <property type="project" value="InterPro"/>
</dbReference>
<evidence type="ECO:0000313" key="3">
    <source>
        <dbReference type="EMBL" id="MBB3065975.1"/>
    </source>
</evidence>
<proteinExistence type="predicted"/>
<dbReference type="PANTHER" id="PTHR22911">
    <property type="entry name" value="ACYL-MALONYL CONDENSING ENZYME-RELATED"/>
    <property type="match status" value="1"/>
</dbReference>
<dbReference type="Pfam" id="PF00892">
    <property type="entry name" value="EamA"/>
    <property type="match status" value="2"/>
</dbReference>
<feature type="transmembrane region" description="Helical" evidence="1">
    <location>
        <begin position="191"/>
        <end position="207"/>
    </location>
</feature>
<feature type="transmembrane region" description="Helical" evidence="1">
    <location>
        <begin position="219"/>
        <end position="244"/>
    </location>
</feature>
<feature type="domain" description="EamA" evidence="2">
    <location>
        <begin position="22"/>
        <end position="148"/>
    </location>
</feature>
<feature type="domain" description="EamA" evidence="2">
    <location>
        <begin position="160"/>
        <end position="289"/>
    </location>
</feature>
<organism evidence="3 4">
    <name type="scientific">Limibacillus halophilus</name>
    <dbReference type="NCBI Taxonomy" id="1579333"/>
    <lineage>
        <taxon>Bacteria</taxon>
        <taxon>Pseudomonadati</taxon>
        <taxon>Pseudomonadota</taxon>
        <taxon>Alphaproteobacteria</taxon>
        <taxon>Rhodospirillales</taxon>
        <taxon>Rhodovibrionaceae</taxon>
        <taxon>Limibacillus</taxon>
    </lineage>
</organism>
<keyword evidence="1" id="KW-0812">Transmembrane</keyword>
<feature type="transmembrane region" description="Helical" evidence="1">
    <location>
        <begin position="106"/>
        <end position="125"/>
    </location>
</feature>
<keyword evidence="1" id="KW-0472">Membrane</keyword>
<dbReference type="InterPro" id="IPR000620">
    <property type="entry name" value="EamA_dom"/>
</dbReference>
<keyword evidence="1" id="KW-1133">Transmembrane helix</keyword>
<protein>
    <submittedName>
        <fullName evidence="3">Drug/metabolite transporter (DMT)-like permease</fullName>
    </submittedName>
</protein>